<proteinExistence type="predicted"/>
<evidence type="ECO:0000313" key="2">
    <source>
        <dbReference type="EMBL" id="BCJ27818.1"/>
    </source>
</evidence>
<accession>A0A810L0R3</accession>
<dbReference type="KEGG" id="aser:Asera_19260"/>
<evidence type="ECO:0000313" key="3">
    <source>
        <dbReference type="Proteomes" id="UP000680750"/>
    </source>
</evidence>
<dbReference type="EMBL" id="AP023354">
    <property type="protein sequence ID" value="BCJ27818.1"/>
    <property type="molecule type" value="Genomic_DNA"/>
</dbReference>
<dbReference type="Proteomes" id="UP000680750">
    <property type="component" value="Chromosome"/>
</dbReference>
<protein>
    <submittedName>
        <fullName evidence="2">Uncharacterized protein</fullName>
    </submittedName>
</protein>
<evidence type="ECO:0000256" key="1">
    <source>
        <dbReference type="SAM" id="MobiDB-lite"/>
    </source>
</evidence>
<feature type="compositionally biased region" description="Basic and acidic residues" evidence="1">
    <location>
        <begin position="92"/>
        <end position="104"/>
    </location>
</feature>
<sequence>MRRTRRNPRGYGAESEGNRMAAVIPAAPRSHASGASGIGHIGQRGRSGVMHVRRRGARRRTRQNARRTTRQTTARVTTMGATGRDGQQARVDPCRHAAARVDRE</sequence>
<feature type="region of interest" description="Disordered" evidence="1">
    <location>
        <begin position="27"/>
        <end position="104"/>
    </location>
</feature>
<name>A0A810L0R3_9ACTN</name>
<keyword evidence="3" id="KW-1185">Reference proteome</keyword>
<feature type="compositionally biased region" description="Basic residues" evidence="1">
    <location>
        <begin position="51"/>
        <end position="69"/>
    </location>
</feature>
<gene>
    <name evidence="2" type="ORF">Asera_19260</name>
</gene>
<reference evidence="2" key="1">
    <citation type="submission" date="2020-08" db="EMBL/GenBank/DDBJ databases">
        <title>Whole genome shotgun sequence of Actinocatenispora sera NBRC 101916.</title>
        <authorList>
            <person name="Komaki H."/>
            <person name="Tamura T."/>
        </authorList>
    </citation>
    <scope>NUCLEOTIDE SEQUENCE</scope>
    <source>
        <strain evidence="2">NBRC 101916</strain>
    </source>
</reference>
<dbReference type="AlphaFoldDB" id="A0A810L0R3"/>
<organism evidence="2 3">
    <name type="scientific">Actinocatenispora sera</name>
    <dbReference type="NCBI Taxonomy" id="390989"/>
    <lineage>
        <taxon>Bacteria</taxon>
        <taxon>Bacillati</taxon>
        <taxon>Actinomycetota</taxon>
        <taxon>Actinomycetes</taxon>
        <taxon>Micromonosporales</taxon>
        <taxon>Micromonosporaceae</taxon>
        <taxon>Actinocatenispora</taxon>
    </lineage>
</organism>